<comment type="subcellular location">
    <subcellularLocation>
        <location evidence="1">Golgi apparatus membrane</location>
        <topology evidence="1">Single-pass type II membrane protein</topology>
    </subcellularLocation>
    <subcellularLocation>
        <location evidence="12">Golgi apparatus</location>
        <location evidence="12">Golgi stack membrane</location>
        <topology evidence="12">Single-pass type II membrane protein</topology>
    </subcellularLocation>
</comment>
<sequence length="516" mass="60988">MRKFFMWLVLATPISIAVLFMTGLQRSVQTRFTVNEQTQAKTTRKPLTPRMPPYISALKYFAETDPDTFKATKDTLIPSGYGLDTFVDKDGSELLVENGVFFRPFPYRENPNNTYYRSQFEPHIPWDPDVFFQGNKSRMLEFEKLKRRDLDDEAGGSLGVLPKIIMWWQYKPAAPPILGLERLRFCPDLPCVLTSNRNYSKQSSAMLVNSQFIKIKSRPPPRRPEQVLVYYQIEAPVTKYWRRGGNFDNPSWNHIFNWTMSYRMDADITFYHGVIRKRLRQTPERDYEAIVKRKRKLVAWLSSNSKTQSKRQEYFSELLKYIPIDNLARRTAKCSKKRDPECLSMINETYKFYLSFESAMCDDYITEKLFKYYGLDLITVVRGTNQYTEHAPKGTYINAADFSSPKELAEYLLYLDQHDEEFIKLLKEKDKYFNLYEDFLLKPPWGNFNMEYRYEATAFCHMCHRLWNLEDYRKTVADVRVWFNSSKCYQPENLQRVENASSRILQKGSVVSGHNE</sequence>
<keyword evidence="6 12" id="KW-0812">Transmembrane</keyword>
<keyword evidence="13" id="KW-0732">Signal</keyword>
<evidence type="ECO:0000256" key="10">
    <source>
        <dbReference type="ARBA" id="ARBA00023136"/>
    </source>
</evidence>
<keyword evidence="4 12" id="KW-0328">Glycosyltransferase</keyword>
<feature type="domain" description="Fucosyltransferase N-terminal" evidence="15">
    <location>
        <begin position="164"/>
        <end position="271"/>
    </location>
</feature>
<evidence type="ECO:0000313" key="17">
    <source>
        <dbReference type="RefSeq" id="XP_005100401.1"/>
    </source>
</evidence>
<proteinExistence type="inferred from homology"/>
<keyword evidence="9 12" id="KW-0333">Golgi apparatus</keyword>
<dbReference type="EC" id="2.4.1.-" evidence="12"/>
<organism evidence="16 17">
    <name type="scientific">Aplysia californica</name>
    <name type="common">California sea hare</name>
    <dbReference type="NCBI Taxonomy" id="6500"/>
    <lineage>
        <taxon>Eukaryota</taxon>
        <taxon>Metazoa</taxon>
        <taxon>Spiralia</taxon>
        <taxon>Lophotrochozoa</taxon>
        <taxon>Mollusca</taxon>
        <taxon>Gastropoda</taxon>
        <taxon>Heterobranchia</taxon>
        <taxon>Euthyneura</taxon>
        <taxon>Tectipleura</taxon>
        <taxon>Aplysiida</taxon>
        <taxon>Aplysioidea</taxon>
        <taxon>Aplysiidae</taxon>
        <taxon>Aplysia</taxon>
    </lineage>
</organism>
<evidence type="ECO:0000313" key="16">
    <source>
        <dbReference type="Proteomes" id="UP000694888"/>
    </source>
</evidence>
<dbReference type="PANTHER" id="PTHR48438">
    <property type="entry name" value="ALPHA-(1,3)-FUCOSYLTRANSFERASE C-RELATED"/>
    <property type="match status" value="1"/>
</dbReference>
<keyword evidence="5 12" id="KW-0808">Transferase</keyword>
<dbReference type="Pfam" id="PF00852">
    <property type="entry name" value="Glyco_transf_10"/>
    <property type="match status" value="1"/>
</dbReference>
<feature type="domain" description="Fucosyltransferase C-terminal" evidence="14">
    <location>
        <begin position="292"/>
        <end position="482"/>
    </location>
</feature>
<dbReference type="PANTHER" id="PTHR48438:SF1">
    <property type="entry name" value="ALPHA-(1,3)-FUCOSYLTRANSFERASE C-RELATED"/>
    <property type="match status" value="1"/>
</dbReference>
<evidence type="ECO:0000256" key="6">
    <source>
        <dbReference type="ARBA" id="ARBA00022692"/>
    </source>
</evidence>
<accession>A0ABM0JSB9</accession>
<dbReference type="GeneID" id="101848360"/>
<evidence type="ECO:0000256" key="3">
    <source>
        <dbReference type="ARBA" id="ARBA00008919"/>
    </source>
</evidence>
<dbReference type="RefSeq" id="XP_005100401.1">
    <property type="nucleotide sequence ID" value="XM_005100344.3"/>
</dbReference>
<comment type="similarity">
    <text evidence="3 12">Belongs to the glycosyltransferase 10 family.</text>
</comment>
<comment type="pathway">
    <text evidence="2">Protein modification; protein glycosylation.</text>
</comment>
<keyword evidence="16" id="KW-1185">Reference proteome</keyword>
<dbReference type="InterPro" id="IPR001503">
    <property type="entry name" value="Glyco_trans_10"/>
</dbReference>
<dbReference type="Pfam" id="PF17039">
    <property type="entry name" value="Glyco_tran_10_N"/>
    <property type="match status" value="1"/>
</dbReference>
<name>A0ABM0JSB9_APLCA</name>
<dbReference type="SUPFAM" id="SSF53756">
    <property type="entry name" value="UDP-Glycosyltransferase/glycogen phosphorylase"/>
    <property type="match status" value="1"/>
</dbReference>
<dbReference type="Proteomes" id="UP000694888">
    <property type="component" value="Unplaced"/>
</dbReference>
<keyword evidence="8" id="KW-1133">Transmembrane helix</keyword>
<keyword evidence="10" id="KW-0472">Membrane</keyword>
<evidence type="ECO:0000256" key="11">
    <source>
        <dbReference type="ARBA" id="ARBA00023180"/>
    </source>
</evidence>
<keyword evidence="7" id="KW-0735">Signal-anchor</keyword>
<feature type="signal peptide" evidence="13">
    <location>
        <begin position="1"/>
        <end position="17"/>
    </location>
</feature>
<evidence type="ECO:0000256" key="1">
    <source>
        <dbReference type="ARBA" id="ARBA00004323"/>
    </source>
</evidence>
<feature type="chain" id="PRO_5047398990" description="Fucosyltransferase" evidence="13">
    <location>
        <begin position="18"/>
        <end position="516"/>
    </location>
</feature>
<dbReference type="InterPro" id="IPR055270">
    <property type="entry name" value="Glyco_tran_10_C"/>
</dbReference>
<evidence type="ECO:0000259" key="15">
    <source>
        <dbReference type="Pfam" id="PF17039"/>
    </source>
</evidence>
<evidence type="ECO:0000256" key="7">
    <source>
        <dbReference type="ARBA" id="ARBA00022968"/>
    </source>
</evidence>
<evidence type="ECO:0000256" key="12">
    <source>
        <dbReference type="RuleBase" id="RU003832"/>
    </source>
</evidence>
<gene>
    <name evidence="17" type="primary">LOC101848360</name>
</gene>
<evidence type="ECO:0000259" key="14">
    <source>
        <dbReference type="Pfam" id="PF00852"/>
    </source>
</evidence>
<reference evidence="17" key="1">
    <citation type="submission" date="2025-08" db="UniProtKB">
        <authorList>
            <consortium name="RefSeq"/>
        </authorList>
    </citation>
    <scope>IDENTIFICATION</scope>
</reference>
<dbReference type="InterPro" id="IPR031481">
    <property type="entry name" value="Glyco_tran_10_N"/>
</dbReference>
<evidence type="ECO:0000256" key="2">
    <source>
        <dbReference type="ARBA" id="ARBA00004922"/>
    </source>
</evidence>
<evidence type="ECO:0000256" key="8">
    <source>
        <dbReference type="ARBA" id="ARBA00022989"/>
    </source>
</evidence>
<protein>
    <recommendedName>
        <fullName evidence="12">Fucosyltransferase</fullName>
        <ecNumber evidence="12">2.4.1.-</ecNumber>
    </recommendedName>
</protein>
<evidence type="ECO:0000256" key="5">
    <source>
        <dbReference type="ARBA" id="ARBA00022679"/>
    </source>
</evidence>
<keyword evidence="11" id="KW-0325">Glycoprotein</keyword>
<evidence type="ECO:0000256" key="13">
    <source>
        <dbReference type="SAM" id="SignalP"/>
    </source>
</evidence>
<dbReference type="InterPro" id="IPR038577">
    <property type="entry name" value="GT10-like_C_sf"/>
</dbReference>
<evidence type="ECO:0000256" key="4">
    <source>
        <dbReference type="ARBA" id="ARBA00022676"/>
    </source>
</evidence>
<dbReference type="Gene3D" id="3.40.50.11660">
    <property type="entry name" value="Glycosyl transferase family 10, C-terminal domain"/>
    <property type="match status" value="1"/>
</dbReference>
<evidence type="ECO:0000256" key="9">
    <source>
        <dbReference type="ARBA" id="ARBA00023034"/>
    </source>
</evidence>